<keyword evidence="8" id="KW-0812">Transmembrane</keyword>
<evidence type="ECO:0000256" key="8">
    <source>
        <dbReference type="SAM" id="Phobius"/>
    </source>
</evidence>
<dbReference type="GO" id="GO:0005524">
    <property type="term" value="F:ATP binding"/>
    <property type="evidence" value="ECO:0007669"/>
    <property type="project" value="UniProtKB-UniRule"/>
</dbReference>
<comment type="function">
    <text evidence="7">Catalyzes the attachment of glutamate to tRNA(Glu) in a two-step reaction: glutamate is first activated by ATP to form Glu-AMP and then transferred to the acceptor end of tRNA(Glu).</text>
</comment>
<evidence type="ECO:0000256" key="2">
    <source>
        <dbReference type="ARBA" id="ARBA00022598"/>
    </source>
</evidence>
<dbReference type="SUPFAM" id="SSF52374">
    <property type="entry name" value="Nucleotidylyl transferase"/>
    <property type="match status" value="1"/>
</dbReference>
<dbReference type="FunFam" id="3.40.50.620:FF:000045">
    <property type="entry name" value="Glutamate--tRNA ligase, mitochondrial"/>
    <property type="match status" value="1"/>
</dbReference>
<dbReference type="InterPro" id="IPR014729">
    <property type="entry name" value="Rossmann-like_a/b/a_fold"/>
</dbReference>
<dbReference type="PANTHER" id="PTHR43311">
    <property type="entry name" value="GLUTAMATE--TRNA LIGASE"/>
    <property type="match status" value="1"/>
</dbReference>
<dbReference type="InterPro" id="IPR001412">
    <property type="entry name" value="aa-tRNA-synth_I_CS"/>
</dbReference>
<keyword evidence="3 7" id="KW-0547">Nucleotide-binding</keyword>
<dbReference type="Gene3D" id="1.10.10.350">
    <property type="match status" value="1"/>
</dbReference>
<evidence type="ECO:0000256" key="6">
    <source>
        <dbReference type="ARBA" id="ARBA00023146"/>
    </source>
</evidence>
<dbReference type="GO" id="GO:0006424">
    <property type="term" value="P:glutamyl-tRNA aminoacylation"/>
    <property type="evidence" value="ECO:0007669"/>
    <property type="project" value="UniProtKB-UniRule"/>
</dbReference>
<keyword evidence="8" id="KW-0472">Membrane</keyword>
<comment type="caution">
    <text evidence="11">The sequence shown here is derived from an EMBL/GenBank/DDBJ whole genome shotgun (WGS) entry which is preliminary data.</text>
</comment>
<comment type="similarity">
    <text evidence="1 7">Belongs to the class-I aminoacyl-tRNA synthetase family. Glutamate--tRNA ligase type 1 subfamily.</text>
</comment>
<evidence type="ECO:0000256" key="5">
    <source>
        <dbReference type="ARBA" id="ARBA00022917"/>
    </source>
</evidence>
<dbReference type="PANTHER" id="PTHR43311:SF2">
    <property type="entry name" value="GLUTAMATE--TRNA LIGASE, MITOCHONDRIAL-RELATED"/>
    <property type="match status" value="1"/>
</dbReference>
<dbReference type="SUPFAM" id="SSF48163">
    <property type="entry name" value="An anticodon-binding domain of class I aminoacyl-tRNA synthetases"/>
    <property type="match status" value="1"/>
</dbReference>
<comment type="subcellular location">
    <subcellularLocation>
        <location evidence="7">Cytoplasm</location>
    </subcellularLocation>
</comment>
<dbReference type="InterPro" id="IPR020751">
    <property type="entry name" value="aa-tRNA-synth_I_codon-bd_sub2"/>
</dbReference>
<evidence type="ECO:0000313" key="11">
    <source>
        <dbReference type="EMBL" id="ODS24954.1"/>
    </source>
</evidence>
<evidence type="ECO:0000259" key="10">
    <source>
        <dbReference type="Pfam" id="PF19269"/>
    </source>
</evidence>
<dbReference type="InterPro" id="IPR000924">
    <property type="entry name" value="Glu/Gln-tRNA-synth"/>
</dbReference>
<keyword evidence="8" id="KW-1133">Transmembrane helix</keyword>
<feature type="domain" description="Glutamyl/glutaminyl-tRNA synthetase class Ib catalytic" evidence="9">
    <location>
        <begin position="3"/>
        <end position="320"/>
    </location>
</feature>
<sequence>MTVRTRIAPSPTGDPHVGTAYIALFNLCFARQHGGEFILRIEDTDQLRSTTEFEQAIFDSLRWLGLDWAEGPDVGGEYGPYRQSERGDIYRQYAEQLVEVGHAFYCYRTPVELNELRETRRAEGDFTALKPSDLLLSDEEIAKRQAAGMTSVIRMKVPEENGPCLVDDMLRGTIELDWGQVDAQVLLKSDGMPTYHLANVVDDHLMNITHVIRGEEWINSAPKHQLLYQYFGWDMPQLCHLPLLRNPDKSKLSKRKNPTTIMYYERMGFLPEALLNYLGRMGWSMSNGREQFTLDDMMADFDIQRVSLGGPIFDIEKLSWLNGLWIRDCSTEVLAEKIHQWAFNRETLLSVLPHTQPRMETLTDFTPLAAFLLSGMLPLERDKYDQLKLEGDQLKSVLQFSLWKLEALREWGRDQILNTCKSLADSMEIKLKDFLAPLFVAISGTTVSFSVIDAMVLLGPDMSRARLRYALTGLYGEMGKKQLKKLEKAYRSL</sequence>
<keyword evidence="2 7" id="KW-0436">Ligase</keyword>
<evidence type="ECO:0000256" key="4">
    <source>
        <dbReference type="ARBA" id="ARBA00022840"/>
    </source>
</evidence>
<dbReference type="NCBIfam" id="TIGR00464">
    <property type="entry name" value="gltX_bact"/>
    <property type="match status" value="1"/>
</dbReference>
<dbReference type="Proteomes" id="UP000242502">
    <property type="component" value="Unassembled WGS sequence"/>
</dbReference>
<comment type="caution">
    <text evidence="7">Lacks conserved residue(s) required for the propagation of feature annotation.</text>
</comment>
<organism evidence="11 12">
    <name type="scientific">Candidatus Endobugula sertula</name>
    <name type="common">Bugula neritina bacterial symbiont</name>
    <dbReference type="NCBI Taxonomy" id="62101"/>
    <lineage>
        <taxon>Bacteria</taxon>
        <taxon>Pseudomonadati</taxon>
        <taxon>Pseudomonadota</taxon>
        <taxon>Gammaproteobacteria</taxon>
        <taxon>Cellvibrionales</taxon>
        <taxon>Cellvibrionaceae</taxon>
        <taxon>Candidatus Endobugula</taxon>
    </lineage>
</organism>
<keyword evidence="5 7" id="KW-0648">Protein biosynthesis</keyword>
<feature type="domain" description="Aminoacyl-tRNA synthetase class I anticodon-binding" evidence="10">
    <location>
        <begin position="334"/>
        <end position="471"/>
    </location>
</feature>
<keyword evidence="4 7" id="KW-0067">ATP-binding</keyword>
<dbReference type="InterPro" id="IPR008925">
    <property type="entry name" value="aa_tRNA-synth_I_cd-bd_sf"/>
</dbReference>
<protein>
    <recommendedName>
        <fullName evidence="7">Glutamate--tRNA ligase</fullName>
        <ecNumber evidence="7">6.1.1.17</ecNumber>
    </recommendedName>
    <alternativeName>
        <fullName evidence="7">Glutamyl-tRNA synthetase</fullName>
        <shortName evidence="7">GluRS</shortName>
    </alternativeName>
</protein>
<feature type="binding site" evidence="7">
    <location>
        <position position="254"/>
    </location>
    <ligand>
        <name>ATP</name>
        <dbReference type="ChEBI" id="CHEBI:30616"/>
    </ligand>
</feature>
<dbReference type="GO" id="GO:0004818">
    <property type="term" value="F:glutamate-tRNA ligase activity"/>
    <property type="evidence" value="ECO:0007669"/>
    <property type="project" value="UniProtKB-UniRule"/>
</dbReference>
<proteinExistence type="inferred from homology"/>
<dbReference type="EC" id="6.1.1.17" evidence="7"/>
<gene>
    <name evidence="7" type="primary">gltX</name>
    <name evidence="11" type="ORF">AB835_01455</name>
</gene>
<dbReference type="GO" id="GO:0005829">
    <property type="term" value="C:cytosol"/>
    <property type="evidence" value="ECO:0007669"/>
    <property type="project" value="TreeGrafter"/>
</dbReference>
<feature type="short sequence motif" description="'KMSKS' region" evidence="7">
    <location>
        <begin position="251"/>
        <end position="255"/>
    </location>
</feature>
<dbReference type="AlphaFoldDB" id="A0A1D2QTT2"/>
<dbReference type="PROSITE" id="PS00178">
    <property type="entry name" value="AA_TRNA_LIGASE_I"/>
    <property type="match status" value="1"/>
</dbReference>
<dbReference type="InterPro" id="IPR049940">
    <property type="entry name" value="GluQ/Sye"/>
</dbReference>
<dbReference type="STRING" id="62101.AB835_01455"/>
<evidence type="ECO:0000256" key="7">
    <source>
        <dbReference type="HAMAP-Rule" id="MF_00022"/>
    </source>
</evidence>
<name>A0A1D2QTT2_9GAMM</name>
<dbReference type="Pfam" id="PF00749">
    <property type="entry name" value="tRNA-synt_1c"/>
    <property type="match status" value="1"/>
</dbReference>
<dbReference type="InterPro" id="IPR045462">
    <property type="entry name" value="aa-tRNA-synth_I_cd-bd"/>
</dbReference>
<accession>A0A1D2QTT2</accession>
<keyword evidence="6 7" id="KW-0030">Aminoacyl-tRNA synthetase</keyword>
<dbReference type="Pfam" id="PF19269">
    <property type="entry name" value="Anticodon_2"/>
    <property type="match status" value="1"/>
</dbReference>
<comment type="subunit">
    <text evidence="7">Monomer.</text>
</comment>
<dbReference type="InterPro" id="IPR004527">
    <property type="entry name" value="Glu-tRNA-ligase_bac/mito"/>
</dbReference>
<dbReference type="InterPro" id="IPR033910">
    <property type="entry name" value="GluRS_core"/>
</dbReference>
<dbReference type="PRINTS" id="PR00987">
    <property type="entry name" value="TRNASYNTHGLU"/>
</dbReference>
<dbReference type="GO" id="GO:0000049">
    <property type="term" value="F:tRNA binding"/>
    <property type="evidence" value="ECO:0007669"/>
    <property type="project" value="InterPro"/>
</dbReference>
<feature type="short sequence motif" description="'HIGH' region" evidence="7">
    <location>
        <begin position="9"/>
        <end position="19"/>
    </location>
</feature>
<dbReference type="EMBL" id="MDLC01000003">
    <property type="protein sequence ID" value="ODS24954.1"/>
    <property type="molecule type" value="Genomic_DNA"/>
</dbReference>
<dbReference type="GO" id="GO:0008270">
    <property type="term" value="F:zinc ion binding"/>
    <property type="evidence" value="ECO:0007669"/>
    <property type="project" value="InterPro"/>
</dbReference>
<evidence type="ECO:0000313" key="12">
    <source>
        <dbReference type="Proteomes" id="UP000242502"/>
    </source>
</evidence>
<dbReference type="InterPro" id="IPR020058">
    <property type="entry name" value="Glu/Gln-tRNA-synth_Ib_cat-dom"/>
</dbReference>
<dbReference type="Gene3D" id="3.40.50.620">
    <property type="entry name" value="HUPs"/>
    <property type="match status" value="1"/>
</dbReference>
<evidence type="ECO:0000256" key="1">
    <source>
        <dbReference type="ARBA" id="ARBA00007894"/>
    </source>
</evidence>
<evidence type="ECO:0000259" key="9">
    <source>
        <dbReference type="Pfam" id="PF00749"/>
    </source>
</evidence>
<reference evidence="11 12" key="1">
    <citation type="journal article" date="2016" name="Appl. Environ. Microbiol.">
        <title>Lack of Overt Genome Reduction in the Bryostatin-Producing Bryozoan Symbiont "Candidatus Endobugula sertula".</title>
        <authorList>
            <person name="Miller I.J."/>
            <person name="Vanee N."/>
            <person name="Fong S.S."/>
            <person name="Lim-Fong G.E."/>
            <person name="Kwan J.C."/>
        </authorList>
    </citation>
    <scope>NUCLEOTIDE SEQUENCE [LARGE SCALE GENOMIC DNA]</scope>
    <source>
        <strain evidence="11">AB1-4</strain>
    </source>
</reference>
<dbReference type="HAMAP" id="MF_00022">
    <property type="entry name" value="Glu_tRNA_synth_type1"/>
    <property type="match status" value="1"/>
</dbReference>
<comment type="catalytic activity">
    <reaction evidence="7">
        <text>tRNA(Glu) + L-glutamate + ATP = L-glutamyl-tRNA(Glu) + AMP + diphosphate</text>
        <dbReference type="Rhea" id="RHEA:23540"/>
        <dbReference type="Rhea" id="RHEA-COMP:9663"/>
        <dbReference type="Rhea" id="RHEA-COMP:9680"/>
        <dbReference type="ChEBI" id="CHEBI:29985"/>
        <dbReference type="ChEBI" id="CHEBI:30616"/>
        <dbReference type="ChEBI" id="CHEBI:33019"/>
        <dbReference type="ChEBI" id="CHEBI:78442"/>
        <dbReference type="ChEBI" id="CHEBI:78520"/>
        <dbReference type="ChEBI" id="CHEBI:456215"/>
        <dbReference type="EC" id="6.1.1.17"/>
    </reaction>
</comment>
<keyword evidence="7" id="KW-0963">Cytoplasm</keyword>
<feature type="transmembrane region" description="Helical" evidence="8">
    <location>
        <begin position="434"/>
        <end position="458"/>
    </location>
</feature>
<evidence type="ECO:0000256" key="3">
    <source>
        <dbReference type="ARBA" id="ARBA00022741"/>
    </source>
</evidence>
<dbReference type="CDD" id="cd00808">
    <property type="entry name" value="GluRS_core"/>
    <property type="match status" value="1"/>
</dbReference>